<evidence type="ECO:0000313" key="1">
    <source>
        <dbReference type="EMBL" id="QOP40914.1"/>
    </source>
</evidence>
<accession>A0A7M1AU20</accession>
<dbReference type="KEGG" id="smax:FJR03_03830"/>
<reference evidence="1 2" key="1">
    <citation type="submission" date="2019-06" db="EMBL/GenBank/DDBJ databases">
        <title>Sulfurimonas gotlandica sp. nov., a chemoautotrophic and psychrotolerant epsilonproteobacterium isolated from a pelagic redoxcline, and an emended description of the genus Sulfurimonas.</title>
        <authorList>
            <person name="Wang S."/>
            <person name="Jiang L."/>
            <person name="Shao Z."/>
        </authorList>
    </citation>
    <scope>NUCLEOTIDE SEQUENCE [LARGE SCALE GENOMIC DNA]</scope>
    <source>
        <strain evidence="1 2">B2</strain>
    </source>
</reference>
<name>A0A7M1AU20_9BACT</name>
<dbReference type="AlphaFoldDB" id="A0A7M1AU20"/>
<keyword evidence="2" id="KW-1185">Reference proteome</keyword>
<dbReference type="EMBL" id="CP041165">
    <property type="protein sequence ID" value="QOP40914.1"/>
    <property type="molecule type" value="Genomic_DNA"/>
</dbReference>
<gene>
    <name evidence="1" type="ORF">FJR03_03830</name>
</gene>
<dbReference type="Proteomes" id="UP000593910">
    <property type="component" value="Chromosome"/>
</dbReference>
<proteinExistence type="predicted"/>
<sequence length="180" mass="21506">MKILLIMFLSINIFASVKQDILNLYQNQKYESACNIGFSNFRNHNRDEEFLSLYAFSCLKADYIDRLALPIAKLKFSAESRANSAYFSIILMQKKLLYHALVDDYELSELNLPTTDYILSKVFEFYVNLGKHDRRTLYIFDDPDNKKVSYKLYLQKDYKTSKMVIEEYYDTMLVKRHIYW</sequence>
<organism evidence="1 2">
    <name type="scientific">Sulfurimonas marina</name>
    <dbReference type="NCBI Taxonomy" id="2590551"/>
    <lineage>
        <taxon>Bacteria</taxon>
        <taxon>Pseudomonadati</taxon>
        <taxon>Campylobacterota</taxon>
        <taxon>Epsilonproteobacteria</taxon>
        <taxon>Campylobacterales</taxon>
        <taxon>Sulfurimonadaceae</taxon>
        <taxon>Sulfurimonas</taxon>
    </lineage>
</organism>
<evidence type="ECO:0000313" key="2">
    <source>
        <dbReference type="Proteomes" id="UP000593910"/>
    </source>
</evidence>
<protein>
    <submittedName>
        <fullName evidence="1">Uncharacterized protein</fullName>
    </submittedName>
</protein>